<dbReference type="InterPro" id="IPR011856">
    <property type="entry name" value="tRNA_endonuc-like_dom_sf"/>
</dbReference>
<sequence>MAKKKTKQQLGKGIVNMIHAKNAGVPYKPGRKDGGMTTKPVVPCEDLPEAEVLKGCISWLKKHRVGVKRLNVGAGDITGRGDYRQYGIKGASDVLCVYKGLMIAIEFKKGKGGVLSENQQDFRDWVQRFDGVYLIIHGEPELEFFMLSILRG</sequence>
<gene>
    <name evidence="1" type="ORF">LCGC14_1225790</name>
</gene>
<reference evidence="1" key="1">
    <citation type="journal article" date="2015" name="Nature">
        <title>Complex archaea that bridge the gap between prokaryotes and eukaryotes.</title>
        <authorList>
            <person name="Spang A."/>
            <person name="Saw J.H."/>
            <person name="Jorgensen S.L."/>
            <person name="Zaremba-Niedzwiedzka K."/>
            <person name="Martijn J."/>
            <person name="Lind A.E."/>
            <person name="van Eijk R."/>
            <person name="Schleper C."/>
            <person name="Guy L."/>
            <person name="Ettema T.J."/>
        </authorList>
    </citation>
    <scope>NUCLEOTIDE SEQUENCE</scope>
</reference>
<dbReference type="GO" id="GO:0003676">
    <property type="term" value="F:nucleic acid binding"/>
    <property type="evidence" value="ECO:0007669"/>
    <property type="project" value="InterPro"/>
</dbReference>
<protein>
    <recommendedName>
        <fullName evidence="2">VRR-NUC domain-containing protein</fullName>
    </recommendedName>
</protein>
<dbReference type="Gene3D" id="3.40.1350.10">
    <property type="match status" value="1"/>
</dbReference>
<name>A0A0F9LX45_9ZZZZ</name>
<proteinExistence type="predicted"/>
<comment type="caution">
    <text evidence="1">The sequence shown here is derived from an EMBL/GenBank/DDBJ whole genome shotgun (WGS) entry which is preliminary data.</text>
</comment>
<evidence type="ECO:0008006" key="2">
    <source>
        <dbReference type="Google" id="ProtNLM"/>
    </source>
</evidence>
<dbReference type="AlphaFoldDB" id="A0A0F9LX45"/>
<dbReference type="EMBL" id="LAZR01006496">
    <property type="protein sequence ID" value="KKM91706.1"/>
    <property type="molecule type" value="Genomic_DNA"/>
</dbReference>
<evidence type="ECO:0000313" key="1">
    <source>
        <dbReference type="EMBL" id="KKM91706.1"/>
    </source>
</evidence>
<accession>A0A0F9LX45</accession>
<organism evidence="1">
    <name type="scientific">marine sediment metagenome</name>
    <dbReference type="NCBI Taxonomy" id="412755"/>
    <lineage>
        <taxon>unclassified sequences</taxon>
        <taxon>metagenomes</taxon>
        <taxon>ecological metagenomes</taxon>
    </lineage>
</organism>